<organism evidence="2 3">
    <name type="scientific">Oldenlandia corymbosa var. corymbosa</name>
    <dbReference type="NCBI Taxonomy" id="529605"/>
    <lineage>
        <taxon>Eukaryota</taxon>
        <taxon>Viridiplantae</taxon>
        <taxon>Streptophyta</taxon>
        <taxon>Embryophyta</taxon>
        <taxon>Tracheophyta</taxon>
        <taxon>Spermatophyta</taxon>
        <taxon>Magnoliopsida</taxon>
        <taxon>eudicotyledons</taxon>
        <taxon>Gunneridae</taxon>
        <taxon>Pentapetalae</taxon>
        <taxon>asterids</taxon>
        <taxon>lamiids</taxon>
        <taxon>Gentianales</taxon>
        <taxon>Rubiaceae</taxon>
        <taxon>Rubioideae</taxon>
        <taxon>Spermacoceae</taxon>
        <taxon>Hedyotis-Oldenlandia complex</taxon>
        <taxon>Oldenlandia</taxon>
    </lineage>
</organism>
<reference evidence="2" key="1">
    <citation type="submission" date="2023-03" db="EMBL/GenBank/DDBJ databases">
        <authorList>
            <person name="Julca I."/>
        </authorList>
    </citation>
    <scope>NUCLEOTIDE SEQUENCE</scope>
</reference>
<evidence type="ECO:0000313" key="3">
    <source>
        <dbReference type="Proteomes" id="UP001161247"/>
    </source>
</evidence>
<evidence type="ECO:0000313" key="2">
    <source>
        <dbReference type="EMBL" id="CAI9100584.1"/>
    </source>
</evidence>
<name>A0AAV1D0P9_OLDCO</name>
<sequence length="232" mass="24745">MEEGSRTTSRKRQRESDGSECGGYDAEEEEVALTKKPAASTPESTSDDVDGEREDMTAWFTGLDGDAVAEIFDLLDSSEPAAAASLPLQPVKFIDNPYSSLVIFQSSSAYVTINGNEESCGSSFSDLDSSVMASVDMGGVRGLVRRLSGELNVGGGGAEEEEEGAARGWLEERDFVEGILVKSVSDCDFFGSPPPSGYNCDENEDLGGGGGCGGEEEMWMNFEAEDWFVGSW</sequence>
<proteinExistence type="predicted"/>
<dbReference type="PANTHER" id="PTHR37265">
    <property type="entry name" value="OS01G0195300 PROTEIN"/>
    <property type="match status" value="1"/>
</dbReference>
<dbReference type="EMBL" id="OX459120">
    <property type="protein sequence ID" value="CAI9100584.1"/>
    <property type="molecule type" value="Genomic_DNA"/>
</dbReference>
<dbReference type="PANTHER" id="PTHR37265:SF5">
    <property type="entry name" value="OS01G0195300 PROTEIN"/>
    <property type="match status" value="1"/>
</dbReference>
<keyword evidence="3" id="KW-1185">Reference proteome</keyword>
<feature type="region of interest" description="Disordered" evidence="1">
    <location>
        <begin position="1"/>
        <end position="53"/>
    </location>
</feature>
<protein>
    <submittedName>
        <fullName evidence="2">OLC1v1037713C1</fullName>
    </submittedName>
</protein>
<gene>
    <name evidence="2" type="ORF">OLC1_LOCUS10379</name>
</gene>
<dbReference type="Proteomes" id="UP001161247">
    <property type="component" value="Chromosome 3"/>
</dbReference>
<accession>A0AAV1D0P9</accession>
<evidence type="ECO:0000256" key="1">
    <source>
        <dbReference type="SAM" id="MobiDB-lite"/>
    </source>
</evidence>
<dbReference type="AlphaFoldDB" id="A0AAV1D0P9"/>